<comment type="caution">
    <text evidence="1">The sequence shown here is derived from an EMBL/GenBank/DDBJ whole genome shotgun (WGS) entry which is preliminary data.</text>
</comment>
<evidence type="ECO:0000313" key="1">
    <source>
        <dbReference type="EMBL" id="KAF4029444.1"/>
    </source>
</evidence>
<dbReference type="EMBL" id="WSZM01000812">
    <property type="protein sequence ID" value="KAF4029444.1"/>
    <property type="molecule type" value="Genomic_DNA"/>
</dbReference>
<dbReference type="PANTHER" id="PTHR33064:SF37">
    <property type="entry name" value="RIBONUCLEASE H"/>
    <property type="match status" value="1"/>
</dbReference>
<dbReference type="SUPFAM" id="SSF56672">
    <property type="entry name" value="DNA/RNA polymerases"/>
    <property type="match status" value="1"/>
</dbReference>
<dbReference type="PANTHER" id="PTHR33064">
    <property type="entry name" value="POL PROTEIN"/>
    <property type="match status" value="1"/>
</dbReference>
<dbReference type="InterPro" id="IPR043502">
    <property type="entry name" value="DNA/RNA_pol_sf"/>
</dbReference>
<dbReference type="Gene3D" id="3.10.10.10">
    <property type="entry name" value="HIV Type 1 Reverse Transcriptase, subunit A, domain 1"/>
    <property type="match status" value="1"/>
</dbReference>
<reference evidence="1" key="1">
    <citation type="submission" date="2020-04" db="EMBL/GenBank/DDBJ databases">
        <title>Hybrid Assembly of Korean Phytophthora infestans isolates.</title>
        <authorList>
            <person name="Prokchorchik M."/>
            <person name="Lee Y."/>
            <person name="Seo J."/>
            <person name="Cho J.-H."/>
            <person name="Park Y.-E."/>
            <person name="Jang D.-C."/>
            <person name="Im J.-S."/>
            <person name="Choi J.-G."/>
            <person name="Park H.-J."/>
            <person name="Lee G.-B."/>
            <person name="Lee Y.-G."/>
            <person name="Hong S.-Y."/>
            <person name="Cho K."/>
            <person name="Sohn K.H."/>
        </authorList>
    </citation>
    <scope>NUCLEOTIDE SEQUENCE</scope>
    <source>
        <strain evidence="1">KR_1_A1</strain>
        <strain evidence="2">KR_2_A2</strain>
    </source>
</reference>
<sequence>MRVAFAVADEDDRTLKILDVTAKSINLEALVLKEHFDEEQRGRLLEMLQSIKIISLQAVGKLNRKPYVLPVKPGSRPRAYRPYPVPLIHRRAVMEEVERLVKLGVLEPDNDSPWATPCFIIPKKDGTVRFQTDFRQLN</sequence>
<dbReference type="InterPro" id="IPR051320">
    <property type="entry name" value="Viral_Replic_Matur_Polypro"/>
</dbReference>
<proteinExistence type="predicted"/>
<accession>A0A833SN02</accession>
<evidence type="ECO:0000313" key="3">
    <source>
        <dbReference type="Proteomes" id="UP000602510"/>
    </source>
</evidence>
<organism evidence="1 3">
    <name type="scientific">Phytophthora infestans</name>
    <name type="common">Potato late blight agent</name>
    <name type="synonym">Botrytis infestans</name>
    <dbReference type="NCBI Taxonomy" id="4787"/>
    <lineage>
        <taxon>Eukaryota</taxon>
        <taxon>Sar</taxon>
        <taxon>Stramenopiles</taxon>
        <taxon>Oomycota</taxon>
        <taxon>Peronosporomycetes</taxon>
        <taxon>Peronosporales</taxon>
        <taxon>Peronosporaceae</taxon>
        <taxon>Phytophthora</taxon>
    </lineage>
</organism>
<dbReference type="EMBL" id="JAACNO010000765">
    <property type="protein sequence ID" value="KAF4145085.1"/>
    <property type="molecule type" value="Genomic_DNA"/>
</dbReference>
<name>A0A833SN02_PHYIN</name>
<dbReference type="Proteomes" id="UP000704712">
    <property type="component" value="Unassembled WGS sequence"/>
</dbReference>
<evidence type="ECO:0000313" key="2">
    <source>
        <dbReference type="EMBL" id="KAF4145085.1"/>
    </source>
</evidence>
<dbReference type="Proteomes" id="UP000602510">
    <property type="component" value="Unassembled WGS sequence"/>
</dbReference>
<dbReference type="AlphaFoldDB" id="A0A833SN02"/>
<keyword evidence="3" id="KW-1185">Reference proteome</keyword>
<protein>
    <submittedName>
        <fullName evidence="1">Putative integrase p58 (IN)</fullName>
    </submittedName>
</protein>
<gene>
    <name evidence="1" type="ORF">GN244_ATG18822</name>
    <name evidence="2" type="ORF">GN958_ATG05792</name>
</gene>